<dbReference type="GO" id="GO:0016765">
    <property type="term" value="F:transferase activity, transferring alkyl or aryl (other than methyl) groups"/>
    <property type="evidence" value="ECO:0007669"/>
    <property type="project" value="InterPro"/>
</dbReference>
<feature type="transmembrane region" description="Helical" evidence="6">
    <location>
        <begin position="64"/>
        <end position="87"/>
    </location>
</feature>
<dbReference type="InterPro" id="IPR044878">
    <property type="entry name" value="UbiA_sf"/>
</dbReference>
<feature type="transmembrane region" description="Helical" evidence="6">
    <location>
        <begin position="286"/>
        <end position="305"/>
    </location>
</feature>
<protein>
    <submittedName>
        <fullName evidence="7">4-hydroxybenzoate polyprenyltransferase</fullName>
    </submittedName>
</protein>
<name>A0A1G7B357_9FLAO</name>
<dbReference type="Gene3D" id="1.10.357.140">
    <property type="entry name" value="UbiA prenyltransferase"/>
    <property type="match status" value="1"/>
</dbReference>
<dbReference type="Proteomes" id="UP000198517">
    <property type="component" value="Unassembled WGS sequence"/>
</dbReference>
<feature type="transmembrane region" description="Helical" evidence="6">
    <location>
        <begin position="33"/>
        <end position="52"/>
    </location>
</feature>
<keyword evidence="2" id="KW-1003">Cell membrane</keyword>
<dbReference type="PANTHER" id="PTHR42723">
    <property type="entry name" value="CHLOROPHYLL SYNTHASE"/>
    <property type="match status" value="1"/>
</dbReference>
<keyword evidence="7" id="KW-0808">Transferase</keyword>
<organism evidence="7 8">
    <name type="scientific">Riemerella columbipharyngis</name>
    <dbReference type="NCBI Taxonomy" id="1071918"/>
    <lineage>
        <taxon>Bacteria</taxon>
        <taxon>Pseudomonadati</taxon>
        <taxon>Bacteroidota</taxon>
        <taxon>Flavobacteriia</taxon>
        <taxon>Flavobacteriales</taxon>
        <taxon>Weeksellaceae</taxon>
        <taxon>Riemerella</taxon>
    </lineage>
</organism>
<comment type="subcellular location">
    <subcellularLocation>
        <location evidence="1">Membrane</location>
        <topology evidence="1">Multi-pass membrane protein</topology>
    </subcellularLocation>
</comment>
<dbReference type="EMBL" id="FNAS01000005">
    <property type="protein sequence ID" value="SDE21350.1"/>
    <property type="molecule type" value="Genomic_DNA"/>
</dbReference>
<accession>A0A1G7B357</accession>
<proteinExistence type="predicted"/>
<keyword evidence="3 6" id="KW-0812">Transmembrane</keyword>
<feature type="transmembrane region" description="Helical" evidence="6">
    <location>
        <begin position="258"/>
        <end position="279"/>
    </location>
</feature>
<sequence>MFPTQQNINKKVHASGWLYRTSQFISLLSGARFFVLIFFGFTLYVSTLFLFMQEESLRNVVFDYKVHGIILCSMLSIAAGGIINHFYDKEKDRLEKPLRFFLQSFLKQKYFLYSYILLNVLSLGIAIALSFRIFMFFLVYQFLIWLYSHKLSKILIINNLSHVSLSLYPFSGMMVYFRHFSLKLAAMAMFLFLILLIIDILKDIVSFRIDKVLGYPTLPTVFGVSATRKMLFVLVGLNIISAFTVVVLQVHFSFLSAYFTLSVLMMSVLFYPLFCVKFFKMYWLMNLLRVWVFIGVVFMLLNGIYEHYLL</sequence>
<feature type="transmembrane region" description="Helical" evidence="6">
    <location>
        <begin position="110"/>
        <end position="143"/>
    </location>
</feature>
<dbReference type="STRING" id="1071918.SAMN05421544_1055"/>
<keyword evidence="5 6" id="KW-0472">Membrane</keyword>
<reference evidence="7 8" key="1">
    <citation type="submission" date="2016-10" db="EMBL/GenBank/DDBJ databases">
        <authorList>
            <person name="de Groot N.N."/>
        </authorList>
    </citation>
    <scope>NUCLEOTIDE SEQUENCE [LARGE SCALE GENOMIC DNA]</scope>
    <source>
        <strain evidence="7 8">DSM 24015</strain>
    </source>
</reference>
<dbReference type="InterPro" id="IPR000537">
    <property type="entry name" value="UbiA_prenyltransferase"/>
</dbReference>
<evidence type="ECO:0000256" key="1">
    <source>
        <dbReference type="ARBA" id="ARBA00004141"/>
    </source>
</evidence>
<evidence type="ECO:0000256" key="3">
    <source>
        <dbReference type="ARBA" id="ARBA00022692"/>
    </source>
</evidence>
<feature type="transmembrane region" description="Helical" evidence="6">
    <location>
        <begin position="155"/>
        <end position="176"/>
    </location>
</feature>
<dbReference type="AlphaFoldDB" id="A0A1G7B357"/>
<evidence type="ECO:0000256" key="6">
    <source>
        <dbReference type="SAM" id="Phobius"/>
    </source>
</evidence>
<evidence type="ECO:0000256" key="5">
    <source>
        <dbReference type="ARBA" id="ARBA00023136"/>
    </source>
</evidence>
<dbReference type="Pfam" id="PF01040">
    <property type="entry name" value="UbiA"/>
    <property type="match status" value="1"/>
</dbReference>
<dbReference type="PANTHER" id="PTHR42723:SF1">
    <property type="entry name" value="CHLOROPHYLL SYNTHASE, CHLOROPLASTIC"/>
    <property type="match status" value="1"/>
</dbReference>
<evidence type="ECO:0000256" key="4">
    <source>
        <dbReference type="ARBA" id="ARBA00022989"/>
    </source>
</evidence>
<gene>
    <name evidence="7" type="ORF">SAMN05421544_1055</name>
</gene>
<dbReference type="InterPro" id="IPR050475">
    <property type="entry name" value="Prenyltransferase_related"/>
</dbReference>
<feature type="transmembrane region" description="Helical" evidence="6">
    <location>
        <begin position="231"/>
        <end position="252"/>
    </location>
</feature>
<keyword evidence="4 6" id="KW-1133">Transmembrane helix</keyword>
<keyword evidence="8" id="KW-1185">Reference proteome</keyword>
<dbReference type="GO" id="GO:0016020">
    <property type="term" value="C:membrane"/>
    <property type="evidence" value="ECO:0007669"/>
    <property type="project" value="UniProtKB-SubCell"/>
</dbReference>
<feature type="transmembrane region" description="Helical" evidence="6">
    <location>
        <begin position="182"/>
        <end position="201"/>
    </location>
</feature>
<evidence type="ECO:0000313" key="7">
    <source>
        <dbReference type="EMBL" id="SDE21350.1"/>
    </source>
</evidence>
<dbReference type="OrthoDB" id="1142538at2"/>
<dbReference type="RefSeq" id="WP_092736188.1">
    <property type="nucleotide sequence ID" value="NZ_FNAS01000005.1"/>
</dbReference>
<evidence type="ECO:0000313" key="8">
    <source>
        <dbReference type="Proteomes" id="UP000198517"/>
    </source>
</evidence>
<evidence type="ECO:0000256" key="2">
    <source>
        <dbReference type="ARBA" id="ARBA00022475"/>
    </source>
</evidence>